<dbReference type="Proteomes" id="UP001262410">
    <property type="component" value="Unassembled WGS sequence"/>
</dbReference>
<dbReference type="InterPro" id="IPR001647">
    <property type="entry name" value="HTH_TetR"/>
</dbReference>
<proteinExistence type="predicted"/>
<keyword evidence="3" id="KW-0804">Transcription</keyword>
<dbReference type="RefSeq" id="WP_309801785.1">
    <property type="nucleotide sequence ID" value="NZ_JAVDPW010000018.1"/>
</dbReference>
<evidence type="ECO:0000313" key="6">
    <source>
        <dbReference type="EMBL" id="MDR6294325.1"/>
    </source>
</evidence>
<keyword evidence="1" id="KW-0805">Transcription regulation</keyword>
<evidence type="ECO:0000259" key="5">
    <source>
        <dbReference type="PROSITE" id="PS50977"/>
    </source>
</evidence>
<feature type="domain" description="HTH tetR-type" evidence="5">
    <location>
        <begin position="4"/>
        <end position="64"/>
    </location>
</feature>
<dbReference type="Gene3D" id="1.10.357.10">
    <property type="entry name" value="Tetracycline Repressor, domain 2"/>
    <property type="match status" value="1"/>
</dbReference>
<evidence type="ECO:0000256" key="1">
    <source>
        <dbReference type="ARBA" id="ARBA00023015"/>
    </source>
</evidence>
<organism evidence="6 7">
    <name type="scientific">Inquilinus ginsengisoli</name>
    <dbReference type="NCBI Taxonomy" id="363840"/>
    <lineage>
        <taxon>Bacteria</taxon>
        <taxon>Pseudomonadati</taxon>
        <taxon>Pseudomonadota</taxon>
        <taxon>Alphaproteobacteria</taxon>
        <taxon>Rhodospirillales</taxon>
        <taxon>Rhodospirillaceae</taxon>
        <taxon>Inquilinus</taxon>
    </lineage>
</organism>
<reference evidence="6 7" key="1">
    <citation type="submission" date="2023-07" db="EMBL/GenBank/DDBJ databases">
        <title>Sorghum-associated microbial communities from plants grown in Nebraska, USA.</title>
        <authorList>
            <person name="Schachtman D."/>
        </authorList>
    </citation>
    <scope>NUCLEOTIDE SEQUENCE [LARGE SCALE GENOMIC DNA]</scope>
    <source>
        <strain evidence="6 7">584</strain>
    </source>
</reference>
<protein>
    <submittedName>
        <fullName evidence="6">TetR/AcrR family transcriptional repressor of nem operon</fullName>
    </submittedName>
</protein>
<comment type="caution">
    <text evidence="6">The sequence shown here is derived from an EMBL/GenBank/DDBJ whole genome shotgun (WGS) entry which is preliminary data.</text>
</comment>
<name>A0ABU1K0D1_9PROT</name>
<evidence type="ECO:0000256" key="2">
    <source>
        <dbReference type="ARBA" id="ARBA00023125"/>
    </source>
</evidence>
<dbReference type="Pfam" id="PF00440">
    <property type="entry name" value="TetR_N"/>
    <property type="match status" value="1"/>
</dbReference>
<feature type="DNA-binding region" description="H-T-H motif" evidence="4">
    <location>
        <begin position="27"/>
        <end position="46"/>
    </location>
</feature>
<dbReference type="InterPro" id="IPR009057">
    <property type="entry name" value="Homeodomain-like_sf"/>
</dbReference>
<dbReference type="PROSITE" id="PS50977">
    <property type="entry name" value="HTH_TETR_2"/>
    <property type="match status" value="1"/>
</dbReference>
<gene>
    <name evidence="6" type="ORF">E9232_006879</name>
</gene>
<evidence type="ECO:0000256" key="4">
    <source>
        <dbReference type="PROSITE-ProRule" id="PRU00335"/>
    </source>
</evidence>
<dbReference type="SUPFAM" id="SSF48498">
    <property type="entry name" value="Tetracyclin repressor-like, C-terminal domain"/>
    <property type="match status" value="1"/>
</dbReference>
<dbReference type="PANTHER" id="PTHR47506">
    <property type="entry name" value="TRANSCRIPTIONAL REGULATORY PROTEIN"/>
    <property type="match status" value="1"/>
</dbReference>
<sequence>MAAGDTRERIMAAARLTVQDRGYSGLSFRELAKDVGIKSASIHHYFPTKGELGGALADRYTSDFAEYLDGLLADGLDPRTCLVRYTDVFRDTLRNDNRMCLAGIMAAEHKELPDEVRTEVVKFGAMNEDWIARVLAKIGTTDPDAVRHRARAIFAAVEGAQLVARSRGDVSIYEGIVATYRGSGLIP</sequence>
<evidence type="ECO:0000256" key="3">
    <source>
        <dbReference type="ARBA" id="ARBA00023163"/>
    </source>
</evidence>
<dbReference type="InterPro" id="IPR036271">
    <property type="entry name" value="Tet_transcr_reg_TetR-rel_C_sf"/>
</dbReference>
<evidence type="ECO:0000313" key="7">
    <source>
        <dbReference type="Proteomes" id="UP001262410"/>
    </source>
</evidence>
<dbReference type="SUPFAM" id="SSF46689">
    <property type="entry name" value="Homeodomain-like"/>
    <property type="match status" value="1"/>
</dbReference>
<accession>A0ABU1K0D1</accession>
<dbReference type="EMBL" id="JAVDPW010000018">
    <property type="protein sequence ID" value="MDR6294325.1"/>
    <property type="molecule type" value="Genomic_DNA"/>
</dbReference>
<keyword evidence="2 4" id="KW-0238">DNA-binding</keyword>
<dbReference type="PANTHER" id="PTHR47506:SF1">
    <property type="entry name" value="HTH-TYPE TRANSCRIPTIONAL REGULATOR YJDC"/>
    <property type="match status" value="1"/>
</dbReference>
<keyword evidence="7" id="KW-1185">Reference proteome</keyword>